<sequence>MSKKSNETQEVNEVHASKVGVDHGEYGGGHLGEGQGRLGCNECVELFQYLLRQPLWHAPPYCCDHAAVSGKSGEVCPRCSQTGVYPTGPEPQARAHAEAPPTQPRQTEGCRYCFPGGVETPWVHSGYRTDGAHGVGPCLPACHAPQSTQRGSSRKHLMKRRSGECNRIRGACTLVSFSVHQSIFCSIIAIPPHYSSTRSFLPTIIPPTHPSPQGITMSNSPSSPSPAGMAQDNTPWSMEKDVVEVLLKGLGDPEKINLYRFLDLWRCVNAFLRFPV</sequence>
<name>F9WJF2_TRYCI</name>
<feature type="region of interest" description="Disordered" evidence="1">
    <location>
        <begin position="214"/>
        <end position="234"/>
    </location>
</feature>
<reference evidence="3" key="1">
    <citation type="submission" date="2011-07" db="EMBL/GenBank/DDBJ databases">
        <title>Divergent evolution of antigenic variation in African trypanosomes.</title>
        <authorList>
            <person name="Jackson A.P."/>
            <person name="Berry A."/>
            <person name="Allison H.C."/>
            <person name="Burton P."/>
            <person name="Anderson J."/>
            <person name="Aslett M."/>
            <person name="Brown R."/>
            <person name="Corton N."/>
            <person name="Harris D."/>
            <person name="Hauser H."/>
            <person name="Gamble J."/>
            <person name="Gilderthorp R."/>
            <person name="McQuillan J."/>
            <person name="Quail M.A."/>
            <person name="Sanders M."/>
            <person name="Van Tonder A."/>
            <person name="Ginger M.L."/>
            <person name="Donelson J.E."/>
            <person name="Field M.C."/>
            <person name="Barry J.D."/>
            <person name="Berriman M."/>
            <person name="Hertz-Fowler C."/>
        </authorList>
    </citation>
    <scope>NUCLEOTIDE SEQUENCE [LARGE SCALE GENOMIC DNA]</scope>
    <source>
        <strain evidence="3">IL3000</strain>
    </source>
</reference>
<dbReference type="EMBL" id="CAEQ01002717">
    <property type="protein sequence ID" value="CCD17456.1"/>
    <property type="molecule type" value="Genomic_DNA"/>
</dbReference>
<proteinExistence type="predicted"/>
<reference evidence="2 3" key="2">
    <citation type="journal article" date="2012" name="Proc. Natl. Acad. Sci. U.S.A.">
        <title>Antigenic diversity is generated by distinct evolutionary mechanisms in African trypanosome species.</title>
        <authorList>
            <person name="Jackson A.P."/>
            <person name="Berry A."/>
            <person name="Aslett M."/>
            <person name="Allison H.C."/>
            <person name="Burton P."/>
            <person name="Vavrova-Anderson J."/>
            <person name="Brown R."/>
            <person name="Browne H."/>
            <person name="Corton N."/>
            <person name="Hauser H."/>
            <person name="Gamble J."/>
            <person name="Gilderthorp R."/>
            <person name="Marcello L."/>
            <person name="McQuillan J."/>
            <person name="Otto T.D."/>
            <person name="Quail M.A."/>
            <person name="Sanders M.J."/>
            <person name="van Tonder A."/>
            <person name="Ginger M.L."/>
            <person name="Field M.C."/>
            <person name="Barry J.D."/>
            <person name="Hertz-Fowler C."/>
            <person name="Berriman M."/>
        </authorList>
    </citation>
    <scope>NUCLEOTIDE SEQUENCE [LARGE SCALE GENOMIC DNA]</scope>
    <source>
        <strain evidence="2 3">IL3000</strain>
    </source>
</reference>
<feature type="region of interest" description="Disordered" evidence="1">
    <location>
        <begin position="1"/>
        <end position="21"/>
    </location>
</feature>
<evidence type="ECO:0000256" key="1">
    <source>
        <dbReference type="SAM" id="MobiDB-lite"/>
    </source>
</evidence>
<dbReference type="Proteomes" id="UP000000702">
    <property type="component" value="Unassembled WGS sequence"/>
</dbReference>
<evidence type="ECO:0000313" key="3">
    <source>
        <dbReference type="Proteomes" id="UP000000702"/>
    </source>
</evidence>
<comment type="caution">
    <text evidence="2">The sequence shown here is derived from an EMBL/GenBank/DDBJ whole genome shotgun (WGS) entry which is preliminary data.</text>
</comment>
<protein>
    <submittedName>
        <fullName evidence="2">WGS project CAEQ00000000 data, annotated contig 903</fullName>
    </submittedName>
</protein>
<keyword evidence="3" id="KW-1185">Reference proteome</keyword>
<gene>
    <name evidence="2" type="ORF">TCIL3000_0_22750</name>
</gene>
<dbReference type="VEuPathDB" id="TriTrypDB:TcIL3000_0_22750"/>
<organism evidence="2 3">
    <name type="scientific">Trypanosoma congolense (strain IL3000)</name>
    <dbReference type="NCBI Taxonomy" id="1068625"/>
    <lineage>
        <taxon>Eukaryota</taxon>
        <taxon>Discoba</taxon>
        <taxon>Euglenozoa</taxon>
        <taxon>Kinetoplastea</taxon>
        <taxon>Metakinetoplastina</taxon>
        <taxon>Trypanosomatida</taxon>
        <taxon>Trypanosomatidae</taxon>
        <taxon>Trypanosoma</taxon>
        <taxon>Nannomonas</taxon>
    </lineage>
</organism>
<dbReference type="AlphaFoldDB" id="F9WJF2"/>
<evidence type="ECO:0000313" key="2">
    <source>
        <dbReference type="EMBL" id="CCD17456.1"/>
    </source>
</evidence>
<accession>F9WJF2</accession>